<evidence type="ECO:0000256" key="3">
    <source>
        <dbReference type="ARBA" id="ARBA00023163"/>
    </source>
</evidence>
<gene>
    <name evidence="5" type="ORF">D7D52_25545</name>
</gene>
<dbReference type="PROSITE" id="PS00041">
    <property type="entry name" value="HTH_ARAC_FAMILY_1"/>
    <property type="match status" value="1"/>
</dbReference>
<dbReference type="Proteomes" id="UP000267164">
    <property type="component" value="Chromosome"/>
</dbReference>
<name>A0A386ZHN1_9NOCA</name>
<dbReference type="InterPro" id="IPR009057">
    <property type="entry name" value="Homeodomain-like_sf"/>
</dbReference>
<dbReference type="KEGG" id="nyu:D7D52_25545"/>
<dbReference type="GO" id="GO:0003700">
    <property type="term" value="F:DNA-binding transcription factor activity"/>
    <property type="evidence" value="ECO:0007669"/>
    <property type="project" value="InterPro"/>
</dbReference>
<dbReference type="InterPro" id="IPR018060">
    <property type="entry name" value="HTH_AraC"/>
</dbReference>
<dbReference type="OrthoDB" id="9799345at2"/>
<feature type="domain" description="HTH araC/xylS-type" evidence="4">
    <location>
        <begin position="220"/>
        <end position="319"/>
    </location>
</feature>
<keyword evidence="2" id="KW-0238">DNA-binding</keyword>
<evidence type="ECO:0000313" key="5">
    <source>
        <dbReference type="EMBL" id="AYF76624.1"/>
    </source>
</evidence>
<dbReference type="SUPFAM" id="SSF46689">
    <property type="entry name" value="Homeodomain-like"/>
    <property type="match status" value="1"/>
</dbReference>
<dbReference type="PANTHER" id="PTHR46796">
    <property type="entry name" value="HTH-TYPE TRANSCRIPTIONAL ACTIVATOR RHAS-RELATED"/>
    <property type="match status" value="1"/>
</dbReference>
<accession>A0A386ZHN1</accession>
<sequence length="321" mass="35135">MRGGVEPAVMEVRSMPEVSQQETFEEWEAVVAAAYVPLVVTPVRAGEFRARIVQSRFDGIDVSMVTASGQHLSRIPRLIHEPREPVLFASVTTHGHGWLEQDGRVGELADGGLTLHVSSRPFTAHFEQSWGVVAVQVPLAEVVVASGVPADRMPTAVRFPPEGAAGIVGRYFRGLAQLQYSAPDQAAELAKHGTGLLASVVQLAAGDLPRQEPGRALAKQQALGFIQSHYTDPDLTIEQVADACAVSRRTLYRMFEHGEDGVAAMLRRLRVERALSLIRTDPTRPLLSVARVSGFVSERQFYRAFKRETGMTPGEFRTHHA</sequence>
<keyword evidence="1" id="KW-0805">Transcription regulation</keyword>
<dbReference type="InterPro" id="IPR035418">
    <property type="entry name" value="AraC-bd_2"/>
</dbReference>
<organism evidence="5 6">
    <name type="scientific">Nocardia yunnanensis</name>
    <dbReference type="NCBI Taxonomy" id="2382165"/>
    <lineage>
        <taxon>Bacteria</taxon>
        <taxon>Bacillati</taxon>
        <taxon>Actinomycetota</taxon>
        <taxon>Actinomycetes</taxon>
        <taxon>Mycobacteriales</taxon>
        <taxon>Nocardiaceae</taxon>
        <taxon>Nocardia</taxon>
    </lineage>
</organism>
<evidence type="ECO:0000313" key="6">
    <source>
        <dbReference type="Proteomes" id="UP000267164"/>
    </source>
</evidence>
<dbReference type="InterPro" id="IPR050204">
    <property type="entry name" value="AraC_XylS_family_regulators"/>
</dbReference>
<dbReference type="PANTHER" id="PTHR46796:SF6">
    <property type="entry name" value="ARAC SUBFAMILY"/>
    <property type="match status" value="1"/>
</dbReference>
<dbReference type="PROSITE" id="PS01124">
    <property type="entry name" value="HTH_ARAC_FAMILY_2"/>
    <property type="match status" value="1"/>
</dbReference>
<dbReference type="EMBL" id="CP032568">
    <property type="protein sequence ID" value="AYF76624.1"/>
    <property type="molecule type" value="Genomic_DNA"/>
</dbReference>
<evidence type="ECO:0000256" key="1">
    <source>
        <dbReference type="ARBA" id="ARBA00023015"/>
    </source>
</evidence>
<dbReference type="Gene3D" id="1.10.10.60">
    <property type="entry name" value="Homeodomain-like"/>
    <property type="match status" value="1"/>
</dbReference>
<keyword evidence="3" id="KW-0804">Transcription</keyword>
<dbReference type="SMART" id="SM00342">
    <property type="entry name" value="HTH_ARAC"/>
    <property type="match status" value="1"/>
</dbReference>
<proteinExistence type="predicted"/>
<dbReference type="Pfam" id="PF12833">
    <property type="entry name" value="HTH_18"/>
    <property type="match status" value="1"/>
</dbReference>
<dbReference type="AlphaFoldDB" id="A0A386ZHN1"/>
<evidence type="ECO:0000259" key="4">
    <source>
        <dbReference type="PROSITE" id="PS01124"/>
    </source>
</evidence>
<keyword evidence="6" id="KW-1185">Reference proteome</keyword>
<dbReference type="GO" id="GO:0043565">
    <property type="term" value="F:sequence-specific DNA binding"/>
    <property type="evidence" value="ECO:0007669"/>
    <property type="project" value="InterPro"/>
</dbReference>
<evidence type="ECO:0000256" key="2">
    <source>
        <dbReference type="ARBA" id="ARBA00023125"/>
    </source>
</evidence>
<dbReference type="InterPro" id="IPR018062">
    <property type="entry name" value="HTH_AraC-typ_CS"/>
</dbReference>
<protein>
    <submittedName>
        <fullName evidence="5">Helix-turn-helix domain-containing protein</fullName>
    </submittedName>
</protein>
<dbReference type="Pfam" id="PF14525">
    <property type="entry name" value="AraC_binding_2"/>
    <property type="match status" value="1"/>
</dbReference>
<reference evidence="5 6" key="1">
    <citation type="submission" date="2018-09" db="EMBL/GenBank/DDBJ databases">
        <title>Nocardia yunnanensis sp. nov., an actinomycete isolated from a soil sample.</title>
        <authorList>
            <person name="Zhang J."/>
        </authorList>
    </citation>
    <scope>NUCLEOTIDE SEQUENCE [LARGE SCALE GENOMIC DNA]</scope>
    <source>
        <strain evidence="5 6">CFHS0054</strain>
    </source>
</reference>